<evidence type="ECO:0000313" key="1">
    <source>
        <dbReference type="EMBL" id="CAG7723359.1"/>
    </source>
</evidence>
<gene>
    <name evidence="1" type="ORF">AFUS01_LOCUS12452</name>
</gene>
<proteinExistence type="predicted"/>
<dbReference type="AlphaFoldDB" id="A0A8J2JP07"/>
<name>A0A8J2JP07_9HEXA</name>
<keyword evidence="2" id="KW-1185">Reference proteome</keyword>
<dbReference type="Proteomes" id="UP000708208">
    <property type="component" value="Unassembled WGS sequence"/>
</dbReference>
<sequence length="81" mass="9291">MQWEDAIIDLMENGREDDDRNVILLVGPEGSAKKFVLSRTVVRLTSEVFEDLLSRDTGPSNTYKIPDMDPGLFQHVVRVWE</sequence>
<protein>
    <recommendedName>
        <fullName evidence="3">BTB domain-containing protein</fullName>
    </recommendedName>
</protein>
<comment type="caution">
    <text evidence="1">The sequence shown here is derived from an EMBL/GenBank/DDBJ whole genome shotgun (WGS) entry which is preliminary data.</text>
</comment>
<evidence type="ECO:0000313" key="2">
    <source>
        <dbReference type="Proteomes" id="UP000708208"/>
    </source>
</evidence>
<evidence type="ECO:0008006" key="3">
    <source>
        <dbReference type="Google" id="ProtNLM"/>
    </source>
</evidence>
<dbReference type="EMBL" id="CAJVCH010098381">
    <property type="protein sequence ID" value="CAG7723359.1"/>
    <property type="molecule type" value="Genomic_DNA"/>
</dbReference>
<accession>A0A8J2JP07</accession>
<reference evidence="1" key="1">
    <citation type="submission" date="2021-06" db="EMBL/GenBank/DDBJ databases">
        <authorList>
            <person name="Hodson N. C."/>
            <person name="Mongue J. A."/>
            <person name="Jaron S. K."/>
        </authorList>
    </citation>
    <scope>NUCLEOTIDE SEQUENCE</scope>
</reference>
<organism evidence="1 2">
    <name type="scientific">Allacma fusca</name>
    <dbReference type="NCBI Taxonomy" id="39272"/>
    <lineage>
        <taxon>Eukaryota</taxon>
        <taxon>Metazoa</taxon>
        <taxon>Ecdysozoa</taxon>
        <taxon>Arthropoda</taxon>
        <taxon>Hexapoda</taxon>
        <taxon>Collembola</taxon>
        <taxon>Symphypleona</taxon>
        <taxon>Sminthuridae</taxon>
        <taxon>Allacma</taxon>
    </lineage>
</organism>